<dbReference type="Gene3D" id="2.40.128.30">
    <property type="entry name" value="Avidin-like"/>
    <property type="match status" value="1"/>
</dbReference>
<evidence type="ECO:0000313" key="1">
    <source>
        <dbReference type="EMBL" id="GEP12200.1"/>
    </source>
</evidence>
<comment type="caution">
    <text evidence="1">The sequence shown here is derived from an EMBL/GenBank/DDBJ whole genome shotgun (WGS) entry which is preliminary data.</text>
</comment>
<organism evidence="1 2">
    <name type="scientific">Methylobacterium gnaphalii</name>
    <dbReference type="NCBI Taxonomy" id="1010610"/>
    <lineage>
        <taxon>Bacteria</taxon>
        <taxon>Pseudomonadati</taxon>
        <taxon>Pseudomonadota</taxon>
        <taxon>Alphaproteobacteria</taxon>
        <taxon>Hyphomicrobiales</taxon>
        <taxon>Methylobacteriaceae</taxon>
        <taxon>Methylobacterium</taxon>
    </lineage>
</organism>
<reference evidence="1 2" key="1">
    <citation type="submission" date="2019-07" db="EMBL/GenBank/DDBJ databases">
        <title>Whole genome shotgun sequence of Methylobacterium gnaphalii NBRC 107716.</title>
        <authorList>
            <person name="Hosoyama A."/>
            <person name="Uohara A."/>
            <person name="Ohji S."/>
            <person name="Ichikawa N."/>
        </authorList>
    </citation>
    <scope>NUCLEOTIDE SEQUENCE [LARGE SCALE GENOMIC DNA]</scope>
    <source>
        <strain evidence="1 2">NBRC 107716</strain>
    </source>
</reference>
<dbReference type="RefSeq" id="WP_147048587.1">
    <property type="nucleotide sequence ID" value="NZ_BPQK01000005.1"/>
</dbReference>
<proteinExistence type="predicted"/>
<dbReference type="InterPro" id="IPR036896">
    <property type="entry name" value="Avidin-like_sf"/>
</dbReference>
<dbReference type="AlphaFoldDB" id="A0A512JQF8"/>
<sequence>MFEGLWRSATGAEIRLLQAGEAVSGTYAAIPEDAGLPLRCRMLVGTAEGDIIGFVTTSAAPLTIKSWTGRYFRPGPEGAPEIHAVCHGVNKSAPPLAMQLSVTLETTIFTKVADPFTAAVSDLAALSA</sequence>
<keyword evidence="2" id="KW-1185">Reference proteome</keyword>
<name>A0A512JQF8_9HYPH</name>
<evidence type="ECO:0000313" key="2">
    <source>
        <dbReference type="Proteomes" id="UP000321750"/>
    </source>
</evidence>
<dbReference type="OrthoDB" id="8000582at2"/>
<accession>A0A512JQF8</accession>
<gene>
    <name evidence="1" type="ORF">MGN01_40450</name>
</gene>
<protein>
    <submittedName>
        <fullName evidence="1">Uncharacterized protein</fullName>
    </submittedName>
</protein>
<dbReference type="EMBL" id="BJZV01000032">
    <property type="protein sequence ID" value="GEP12200.1"/>
    <property type="molecule type" value="Genomic_DNA"/>
</dbReference>
<dbReference type="Proteomes" id="UP000321750">
    <property type="component" value="Unassembled WGS sequence"/>
</dbReference>